<evidence type="ECO:0000313" key="3">
    <source>
        <dbReference type="EMBL" id="MEQ2190921.1"/>
    </source>
</evidence>
<evidence type="ECO:0000259" key="2">
    <source>
        <dbReference type="SMART" id="SM01147"/>
    </source>
</evidence>
<name>A0ABV0Q555_9TELE</name>
<accession>A0ABV0Q555</accession>
<dbReference type="Proteomes" id="UP001434883">
    <property type="component" value="Unassembled WGS sequence"/>
</dbReference>
<dbReference type="SMART" id="SM01146">
    <property type="entry name" value="DUF1086"/>
    <property type="match status" value="1"/>
</dbReference>
<dbReference type="InterPro" id="IPR009463">
    <property type="entry name" value="DUF1087"/>
</dbReference>
<reference evidence="3 4" key="1">
    <citation type="submission" date="2021-06" db="EMBL/GenBank/DDBJ databases">
        <authorList>
            <person name="Palmer J.M."/>
        </authorList>
    </citation>
    <scope>NUCLEOTIDE SEQUENCE [LARGE SCALE GENOMIC DNA]</scope>
    <source>
        <strain evidence="3 4">XC_2019</strain>
        <tissue evidence="3">Muscle</tissue>
    </source>
</reference>
<dbReference type="InterPro" id="IPR009462">
    <property type="entry name" value="CHD_II_SANT-like"/>
</dbReference>
<dbReference type="EMBL" id="JAHRIN010000306">
    <property type="protein sequence ID" value="MEQ2190921.1"/>
    <property type="molecule type" value="Genomic_DNA"/>
</dbReference>
<dbReference type="SMART" id="SM01147">
    <property type="entry name" value="DUF1087"/>
    <property type="match status" value="1"/>
</dbReference>
<protein>
    <submittedName>
        <fullName evidence="3">Uncharacterized protein</fullName>
    </submittedName>
</protein>
<feature type="domain" description="CHD subfamily II SANT-like" evidence="1">
    <location>
        <begin position="106"/>
        <end position="184"/>
    </location>
</feature>
<evidence type="ECO:0000313" key="4">
    <source>
        <dbReference type="Proteomes" id="UP001434883"/>
    </source>
</evidence>
<dbReference type="Pfam" id="PF06465">
    <property type="entry name" value="DUF1087"/>
    <property type="match status" value="1"/>
</dbReference>
<evidence type="ECO:0000259" key="1">
    <source>
        <dbReference type="SMART" id="SM01146"/>
    </source>
</evidence>
<gene>
    <name evidence="3" type="ORF">XENOCAPTIV_014904</name>
</gene>
<dbReference type="Pfam" id="PF06461">
    <property type="entry name" value="CHDII_SANT-like"/>
    <property type="match status" value="1"/>
</dbReference>
<proteinExistence type="predicted"/>
<sequence>EEVEREIIKQEENVDPDYWEKLLRHHYEQQQEDLARNLGKGKRIRKQVNYNDATQEDQGRLRQLKAQKAPHLSVRWPPTEANAMYCFSLMCCSEWQDDLSDNQSEYSVGSEDEDEDFEERPEAFRYYSTCLYNYLPCLCCTRAYVSLFMRHLCEPGADGAETFADGVQEFEHVNGKLSSPDLIPIGMELKKLTESVSSDPNTSVPASPVATQPSTPIPPGWSRLSTVFMFFFSV</sequence>
<organism evidence="3 4">
    <name type="scientific">Xenoophorus captivus</name>
    <dbReference type="NCBI Taxonomy" id="1517983"/>
    <lineage>
        <taxon>Eukaryota</taxon>
        <taxon>Metazoa</taxon>
        <taxon>Chordata</taxon>
        <taxon>Craniata</taxon>
        <taxon>Vertebrata</taxon>
        <taxon>Euteleostomi</taxon>
        <taxon>Actinopterygii</taxon>
        <taxon>Neopterygii</taxon>
        <taxon>Teleostei</taxon>
        <taxon>Neoteleostei</taxon>
        <taxon>Acanthomorphata</taxon>
        <taxon>Ovalentaria</taxon>
        <taxon>Atherinomorphae</taxon>
        <taxon>Cyprinodontiformes</taxon>
        <taxon>Goodeidae</taxon>
        <taxon>Xenoophorus</taxon>
    </lineage>
</organism>
<keyword evidence="4" id="KW-1185">Reference proteome</keyword>
<comment type="caution">
    <text evidence="3">The sequence shown here is derived from an EMBL/GenBank/DDBJ whole genome shotgun (WGS) entry which is preliminary data.</text>
</comment>
<feature type="domain" description="DUF1087" evidence="2">
    <location>
        <begin position="1"/>
        <end position="58"/>
    </location>
</feature>
<feature type="non-terminal residue" evidence="3">
    <location>
        <position position="1"/>
    </location>
</feature>